<keyword evidence="2" id="KW-1185">Reference proteome</keyword>
<dbReference type="AlphaFoldDB" id="A0AB40CFU6"/>
<dbReference type="Pfam" id="PF10551">
    <property type="entry name" value="MULE"/>
    <property type="match status" value="1"/>
</dbReference>
<reference evidence="3" key="1">
    <citation type="submission" date="2025-08" db="UniProtKB">
        <authorList>
            <consortium name="RefSeq"/>
        </authorList>
    </citation>
    <scope>IDENTIFICATION</scope>
</reference>
<dbReference type="PANTHER" id="PTHR31973">
    <property type="entry name" value="POLYPROTEIN, PUTATIVE-RELATED"/>
    <property type="match status" value="1"/>
</dbReference>
<dbReference type="Proteomes" id="UP001515500">
    <property type="component" value="Chromosome 14"/>
</dbReference>
<protein>
    <submittedName>
        <fullName evidence="3">Uncharacterized protein LOC120276135</fullName>
    </submittedName>
</protein>
<name>A0AB40CFU6_DIOCR</name>
<organism evidence="2 3">
    <name type="scientific">Dioscorea cayennensis subsp. rotundata</name>
    <name type="common">White Guinea yam</name>
    <name type="synonym">Dioscorea rotundata</name>
    <dbReference type="NCBI Taxonomy" id="55577"/>
    <lineage>
        <taxon>Eukaryota</taxon>
        <taxon>Viridiplantae</taxon>
        <taxon>Streptophyta</taxon>
        <taxon>Embryophyta</taxon>
        <taxon>Tracheophyta</taxon>
        <taxon>Spermatophyta</taxon>
        <taxon>Magnoliopsida</taxon>
        <taxon>Liliopsida</taxon>
        <taxon>Dioscoreales</taxon>
        <taxon>Dioscoreaceae</taxon>
        <taxon>Dioscorea</taxon>
    </lineage>
</organism>
<dbReference type="GeneID" id="120276135"/>
<sequence length="349" mass="39706">MVMAQLGVFITNKVCWNAKNLVLKKIEAKFIEDFKVLNNYSLELKMTNPGSTVIVVVERNNPTELPVFQKIYICLSDAKEGFLASCRKLVGLDGCFLKGLLKGQLLVAVGRHGNNQMFPVAWTIVQKETSEAWSWFLEHLRSTSLSEMQKQLDQTRKLKGGDKAVDELLEKWPIQGWCKAFFSEVIKCEAIDNNMCEVFNGVILDERGKPVIFMLEDLRQYVISRIAVKREYANKWKGNYGPNIVAKLEKEKQKWNKTGIPYQHAMAAIAFKGEDPVNYLAHWFSKETYLKAYESLVSPTMRSTKIVTAATKKNQDKEVEQLTTASFVFPELSMQQSITSPATKDKSNP</sequence>
<gene>
    <name evidence="3" type="primary">LOC120276135</name>
</gene>
<dbReference type="InterPro" id="IPR018289">
    <property type="entry name" value="MULE_transposase_dom"/>
</dbReference>
<dbReference type="RefSeq" id="XP_039138799.1">
    <property type="nucleotide sequence ID" value="XM_039282865.1"/>
</dbReference>
<dbReference type="PANTHER" id="PTHR31973:SF189">
    <property type="entry name" value="TRANSPOSASE, MUDR, PLANT, MULE TRANSPOSASE DOMAIN PROTEIN-RELATED"/>
    <property type="match status" value="1"/>
</dbReference>
<accession>A0AB40CFU6</accession>
<feature type="domain" description="MULE transposase" evidence="1">
    <location>
        <begin position="90"/>
        <end position="150"/>
    </location>
</feature>
<evidence type="ECO:0000313" key="3">
    <source>
        <dbReference type="RefSeq" id="XP_039138799.1"/>
    </source>
</evidence>
<evidence type="ECO:0000259" key="1">
    <source>
        <dbReference type="Pfam" id="PF10551"/>
    </source>
</evidence>
<proteinExistence type="predicted"/>
<evidence type="ECO:0000313" key="2">
    <source>
        <dbReference type="Proteomes" id="UP001515500"/>
    </source>
</evidence>